<dbReference type="FunFam" id="3.30.420.10:FF:000006">
    <property type="entry name" value="Ribonuclease HII"/>
    <property type="match status" value="1"/>
</dbReference>
<comment type="cofactor">
    <cofactor evidence="14 15">
        <name>Mn(2+)</name>
        <dbReference type="ChEBI" id="CHEBI:29035"/>
    </cofactor>
    <cofactor evidence="14 15">
        <name>Mg(2+)</name>
        <dbReference type="ChEBI" id="CHEBI:18420"/>
    </cofactor>
    <text evidence="14 15">Manganese or magnesium. Binds 1 divalent metal ion per monomer in the absence of substrate. May bind a second metal ion after substrate binding.</text>
</comment>
<evidence type="ECO:0000256" key="2">
    <source>
        <dbReference type="ARBA" id="ARBA00001946"/>
    </source>
</evidence>
<comment type="subcellular location">
    <subcellularLocation>
        <location evidence="4 14">Cytoplasm</location>
    </subcellularLocation>
</comment>
<evidence type="ECO:0000256" key="12">
    <source>
        <dbReference type="ARBA" id="ARBA00022801"/>
    </source>
</evidence>
<evidence type="ECO:0000256" key="9">
    <source>
        <dbReference type="ARBA" id="ARBA00022722"/>
    </source>
</evidence>
<dbReference type="PANTHER" id="PTHR10954:SF18">
    <property type="entry name" value="RIBONUCLEASE HII"/>
    <property type="match status" value="1"/>
</dbReference>
<evidence type="ECO:0000256" key="10">
    <source>
        <dbReference type="ARBA" id="ARBA00022723"/>
    </source>
</evidence>
<dbReference type="GO" id="GO:0003723">
    <property type="term" value="F:RNA binding"/>
    <property type="evidence" value="ECO:0007669"/>
    <property type="project" value="UniProtKB-UniRule"/>
</dbReference>
<evidence type="ECO:0000256" key="15">
    <source>
        <dbReference type="PROSITE-ProRule" id="PRU01319"/>
    </source>
</evidence>
<keyword evidence="8 14" id="KW-0963">Cytoplasm</keyword>
<dbReference type="InterPro" id="IPR022898">
    <property type="entry name" value="RNase_HII"/>
</dbReference>
<reference evidence="18 19" key="1">
    <citation type="journal article" date="2019" name="Int. J. Syst. Evol. Microbiol.">
        <title>Lactobacillus salitolerans sp. nov., a novel lactic acid bacterium isolated from spent mushroom substrates.</title>
        <authorList>
            <person name="Tohno M."/>
            <person name="Tanizawa Y."/>
            <person name="Kojima Y."/>
            <person name="Sakamoto M."/>
            <person name="Nakamura Y."/>
            <person name="Ohkuma M."/>
            <person name="Kobayashi H."/>
        </authorList>
    </citation>
    <scope>NUCLEOTIDE SEQUENCE [LARGE SCALE GENOMIC DNA]</scope>
    <source>
        <strain evidence="18 19">YK43</strain>
    </source>
</reference>
<feature type="binding site" evidence="14 15">
    <location>
        <position position="88"/>
    </location>
    <ligand>
        <name>a divalent metal cation</name>
        <dbReference type="ChEBI" id="CHEBI:60240"/>
    </ligand>
</feature>
<comment type="cofactor">
    <cofactor evidence="2">
        <name>Mg(2+)</name>
        <dbReference type="ChEBI" id="CHEBI:18420"/>
    </cofactor>
</comment>
<organism evidence="18 19">
    <name type="scientific">Ligilactobacillus salitolerans</name>
    <dbReference type="NCBI Taxonomy" id="1808352"/>
    <lineage>
        <taxon>Bacteria</taxon>
        <taxon>Bacillati</taxon>
        <taxon>Bacillota</taxon>
        <taxon>Bacilli</taxon>
        <taxon>Lactobacillales</taxon>
        <taxon>Lactobacillaceae</taxon>
        <taxon>Ligilactobacillus</taxon>
    </lineage>
</organism>
<dbReference type="GO" id="GO:0005737">
    <property type="term" value="C:cytoplasm"/>
    <property type="evidence" value="ECO:0007669"/>
    <property type="project" value="UniProtKB-SubCell"/>
</dbReference>
<dbReference type="CDD" id="cd07182">
    <property type="entry name" value="RNase_HII_bacteria_HII_like"/>
    <property type="match status" value="1"/>
</dbReference>
<comment type="function">
    <text evidence="3 14 16">Endonuclease that specifically degrades the RNA of RNA-DNA hybrids.</text>
</comment>
<evidence type="ECO:0000256" key="11">
    <source>
        <dbReference type="ARBA" id="ARBA00022759"/>
    </source>
</evidence>
<dbReference type="PROSITE" id="PS51975">
    <property type="entry name" value="RNASE_H_2"/>
    <property type="match status" value="1"/>
</dbReference>
<keyword evidence="9 14" id="KW-0540">Nuclease</keyword>
<name>A0A401ITM3_9LACO</name>
<evidence type="ECO:0000256" key="5">
    <source>
        <dbReference type="ARBA" id="ARBA00007383"/>
    </source>
</evidence>
<evidence type="ECO:0000256" key="13">
    <source>
        <dbReference type="ARBA" id="ARBA00023211"/>
    </source>
</evidence>
<evidence type="ECO:0000313" key="18">
    <source>
        <dbReference type="EMBL" id="GBG94874.1"/>
    </source>
</evidence>
<evidence type="ECO:0000256" key="6">
    <source>
        <dbReference type="ARBA" id="ARBA00012180"/>
    </source>
</evidence>
<dbReference type="PANTHER" id="PTHR10954">
    <property type="entry name" value="RIBONUCLEASE H2 SUBUNIT A"/>
    <property type="match status" value="1"/>
</dbReference>
<evidence type="ECO:0000256" key="4">
    <source>
        <dbReference type="ARBA" id="ARBA00004496"/>
    </source>
</evidence>
<dbReference type="InterPro" id="IPR024567">
    <property type="entry name" value="RNase_HII/HIII_dom"/>
</dbReference>
<dbReference type="EC" id="3.1.26.4" evidence="6 14"/>
<comment type="caution">
    <text evidence="18">The sequence shown here is derived from an EMBL/GenBank/DDBJ whole genome shotgun (WGS) entry which is preliminary data.</text>
</comment>
<keyword evidence="11 14" id="KW-0255">Endonuclease</keyword>
<dbReference type="RefSeq" id="WP_124976685.1">
    <property type="nucleotide sequence ID" value="NZ_BFFP01000020.1"/>
</dbReference>
<feature type="domain" description="RNase H type-2" evidence="17">
    <location>
        <begin position="82"/>
        <end position="267"/>
    </location>
</feature>
<dbReference type="NCBIfam" id="NF000594">
    <property type="entry name" value="PRK00015.1-1"/>
    <property type="match status" value="1"/>
</dbReference>
<dbReference type="NCBIfam" id="NF000595">
    <property type="entry name" value="PRK00015.1-3"/>
    <property type="match status" value="1"/>
</dbReference>
<keyword evidence="12 14" id="KW-0378">Hydrolase</keyword>
<dbReference type="InterPro" id="IPR036397">
    <property type="entry name" value="RNaseH_sf"/>
</dbReference>
<gene>
    <name evidence="14 18" type="primary">rnhB</name>
    <name evidence="18" type="ORF">LFYK43_13330</name>
</gene>
<keyword evidence="10 14" id="KW-0479">Metal-binding</keyword>
<dbReference type="SUPFAM" id="SSF53098">
    <property type="entry name" value="Ribonuclease H-like"/>
    <property type="match status" value="1"/>
</dbReference>
<dbReference type="Pfam" id="PF01351">
    <property type="entry name" value="RNase_HII"/>
    <property type="match status" value="1"/>
</dbReference>
<accession>A0A401ITM3</accession>
<dbReference type="GO" id="GO:0006298">
    <property type="term" value="P:mismatch repair"/>
    <property type="evidence" value="ECO:0007669"/>
    <property type="project" value="TreeGrafter"/>
</dbReference>
<dbReference type="GO" id="GO:0032299">
    <property type="term" value="C:ribonuclease H2 complex"/>
    <property type="evidence" value="ECO:0007669"/>
    <property type="project" value="TreeGrafter"/>
</dbReference>
<evidence type="ECO:0000256" key="3">
    <source>
        <dbReference type="ARBA" id="ARBA00004065"/>
    </source>
</evidence>
<evidence type="ECO:0000256" key="16">
    <source>
        <dbReference type="RuleBase" id="RU003515"/>
    </source>
</evidence>
<evidence type="ECO:0000256" key="1">
    <source>
        <dbReference type="ARBA" id="ARBA00000077"/>
    </source>
</evidence>
<protein>
    <recommendedName>
        <fullName evidence="7 14">Ribonuclease HII</fullName>
        <shortName evidence="14">RNase HII</shortName>
        <ecNumber evidence="6 14">3.1.26.4</ecNumber>
    </recommendedName>
</protein>
<evidence type="ECO:0000256" key="8">
    <source>
        <dbReference type="ARBA" id="ARBA00022490"/>
    </source>
</evidence>
<feature type="binding site" evidence="14 15">
    <location>
        <position position="89"/>
    </location>
    <ligand>
        <name>a divalent metal cation</name>
        <dbReference type="ChEBI" id="CHEBI:60240"/>
    </ligand>
</feature>
<dbReference type="InterPro" id="IPR012337">
    <property type="entry name" value="RNaseH-like_sf"/>
</dbReference>
<keyword evidence="19" id="KW-1185">Reference proteome</keyword>
<evidence type="ECO:0000259" key="17">
    <source>
        <dbReference type="PROSITE" id="PS51975"/>
    </source>
</evidence>
<dbReference type="GO" id="GO:0004523">
    <property type="term" value="F:RNA-DNA hybrid ribonuclease activity"/>
    <property type="evidence" value="ECO:0007669"/>
    <property type="project" value="UniProtKB-UniRule"/>
</dbReference>
<dbReference type="Gene3D" id="3.30.420.10">
    <property type="entry name" value="Ribonuclease H-like superfamily/Ribonuclease H"/>
    <property type="match status" value="1"/>
</dbReference>
<feature type="binding site" evidence="14 15">
    <location>
        <position position="180"/>
    </location>
    <ligand>
        <name>a divalent metal cation</name>
        <dbReference type="ChEBI" id="CHEBI:60240"/>
    </ligand>
</feature>
<dbReference type="GO" id="GO:0030145">
    <property type="term" value="F:manganese ion binding"/>
    <property type="evidence" value="ECO:0007669"/>
    <property type="project" value="UniProtKB-UniRule"/>
</dbReference>
<comment type="similarity">
    <text evidence="5 14 16">Belongs to the RNase HII family.</text>
</comment>
<keyword evidence="13 14" id="KW-0464">Manganese</keyword>
<evidence type="ECO:0000313" key="19">
    <source>
        <dbReference type="Proteomes" id="UP000286848"/>
    </source>
</evidence>
<dbReference type="GO" id="GO:0043137">
    <property type="term" value="P:DNA replication, removal of RNA primer"/>
    <property type="evidence" value="ECO:0007669"/>
    <property type="project" value="TreeGrafter"/>
</dbReference>
<comment type="catalytic activity">
    <reaction evidence="1 14 15 16">
        <text>Endonucleolytic cleavage to 5'-phosphomonoester.</text>
        <dbReference type="EC" id="3.1.26.4"/>
    </reaction>
</comment>
<proteinExistence type="inferred from homology"/>
<dbReference type="OrthoDB" id="9803420at2"/>
<dbReference type="Proteomes" id="UP000286848">
    <property type="component" value="Unassembled WGS sequence"/>
</dbReference>
<dbReference type="AlphaFoldDB" id="A0A401ITM3"/>
<evidence type="ECO:0000256" key="7">
    <source>
        <dbReference type="ARBA" id="ARBA00019179"/>
    </source>
</evidence>
<sequence length="267" mass="29298">MTEKKQSKHTVTEIRQLLQQASQAPLSAETNLLLEKLANDQRQGVQRLRQAFVRKQAKLAAQYEKFNAHLAFEREAWEQGSPLVAGIDEVGRGPLAGPVVAAAVILPHNFAVYEVNDSKQLSASKREALFPLIMQEALAVGIGLADNQQIDDLNIYQATRLAMAQAVTKLAYQPDLLLVDAMTIQTSIPQKKLIKGDARSVSIGAASIVAKVTRDHLMADYAKHYPGYGFEKNAGYGTAQHLAGIAQHGITPLHRQTFEPIKSQLKK</sequence>
<dbReference type="InterPro" id="IPR001352">
    <property type="entry name" value="RNase_HII/HIII"/>
</dbReference>
<dbReference type="HAMAP" id="MF_00052_B">
    <property type="entry name" value="RNase_HII_B"/>
    <property type="match status" value="1"/>
</dbReference>
<dbReference type="EMBL" id="BFFP01000020">
    <property type="protein sequence ID" value="GBG94874.1"/>
    <property type="molecule type" value="Genomic_DNA"/>
</dbReference>
<evidence type="ECO:0000256" key="14">
    <source>
        <dbReference type="HAMAP-Rule" id="MF_00052"/>
    </source>
</evidence>